<proteinExistence type="predicted"/>
<evidence type="ECO:0000256" key="1">
    <source>
        <dbReference type="SAM" id="MobiDB-lite"/>
    </source>
</evidence>
<evidence type="ECO:0000313" key="2">
    <source>
        <dbReference type="EMBL" id="CAA9562543.1"/>
    </source>
</evidence>
<gene>
    <name evidence="2" type="ORF">AVDCRST_MAG73-3850</name>
</gene>
<feature type="region of interest" description="Disordered" evidence="1">
    <location>
        <begin position="92"/>
        <end position="129"/>
    </location>
</feature>
<feature type="region of interest" description="Disordered" evidence="1">
    <location>
        <begin position="30"/>
        <end position="76"/>
    </location>
</feature>
<dbReference type="AlphaFoldDB" id="A0A6J4UWH2"/>
<protein>
    <submittedName>
        <fullName evidence="2">Uncharacterized protein</fullName>
    </submittedName>
</protein>
<feature type="non-terminal residue" evidence="2">
    <location>
        <position position="141"/>
    </location>
</feature>
<sequence length="141" mass="15715">EHARSFGGSRALLRRLRRAVRLHRGRASVLPGTGAARTDAVRPVPGHPSCRAQRAGDRGPGRPPGGGRTGRDRHRPWHLWRGERHWGSPFQPRYRKRLRRPAPTLPGHLRLLRRGHRGPVSAPGRASDLLPGVFWPLAPPV</sequence>
<accession>A0A6J4UWH2</accession>
<organism evidence="2">
    <name type="scientific">uncultured Thermomicrobiales bacterium</name>
    <dbReference type="NCBI Taxonomy" id="1645740"/>
    <lineage>
        <taxon>Bacteria</taxon>
        <taxon>Pseudomonadati</taxon>
        <taxon>Thermomicrobiota</taxon>
        <taxon>Thermomicrobia</taxon>
        <taxon>Thermomicrobiales</taxon>
        <taxon>environmental samples</taxon>
    </lineage>
</organism>
<reference evidence="2" key="1">
    <citation type="submission" date="2020-02" db="EMBL/GenBank/DDBJ databases">
        <authorList>
            <person name="Meier V. D."/>
        </authorList>
    </citation>
    <scope>NUCLEOTIDE SEQUENCE</scope>
    <source>
        <strain evidence="2">AVDCRST_MAG73</strain>
    </source>
</reference>
<name>A0A6J4UWH2_9BACT</name>
<dbReference type="EMBL" id="CADCWE010000253">
    <property type="protein sequence ID" value="CAA9562543.1"/>
    <property type="molecule type" value="Genomic_DNA"/>
</dbReference>
<feature type="non-terminal residue" evidence="2">
    <location>
        <position position="1"/>
    </location>
</feature>